<evidence type="ECO:0000313" key="4">
    <source>
        <dbReference type="Proteomes" id="UP000326505"/>
    </source>
</evidence>
<dbReference type="InterPro" id="IPR051606">
    <property type="entry name" value="Polyketide_Oxido-like"/>
</dbReference>
<organism evidence="3 4">
    <name type="scientific">Streptomyces spectabilis</name>
    <dbReference type="NCBI Taxonomy" id="68270"/>
    <lineage>
        <taxon>Bacteria</taxon>
        <taxon>Bacillati</taxon>
        <taxon>Actinomycetota</taxon>
        <taxon>Actinomycetes</taxon>
        <taxon>Kitasatosporales</taxon>
        <taxon>Streptomycetaceae</taxon>
        <taxon>Streptomyces</taxon>
    </lineage>
</organism>
<dbReference type="GO" id="GO:0004074">
    <property type="term" value="F:biliverdin reductase [NAD(P)H] activity"/>
    <property type="evidence" value="ECO:0007669"/>
    <property type="project" value="TreeGrafter"/>
</dbReference>
<dbReference type="SUPFAM" id="SSF51735">
    <property type="entry name" value="NAD(P)-binding Rossmann-fold domains"/>
    <property type="match status" value="1"/>
</dbReference>
<gene>
    <name evidence="3" type="ORF">CP982_28350</name>
    <name evidence="2" type="ORF">FHS40_003604</name>
</gene>
<dbReference type="Proteomes" id="UP000326505">
    <property type="component" value="Chromosome"/>
</dbReference>
<sequence>MQLAIFGANSSTGRHLTAQALAAGHTVTAAVRRPDGFPLSDPKLQTLGVDVYDKSAVERAIAGQDAVISILGIPYGRKPVTVLSRGITHITDAMALHGVKRLVTVTSRLLAVHAPKSSGEKPLYERFMYRRVLYPILTTMGRTLYDDMVRMEHITRATDLDWTIVRPSALYNTDEVSAYHVGPPESPGLYTSRIDLAHSLLREVTDNAHVHSTVSVFTTEGVPTFRDVLKKEVMRIGSWDHK</sequence>
<dbReference type="EMBL" id="JACHJD010000005">
    <property type="protein sequence ID" value="MBB5104520.1"/>
    <property type="molecule type" value="Genomic_DNA"/>
</dbReference>
<dbReference type="Pfam" id="PF13460">
    <property type="entry name" value="NAD_binding_10"/>
    <property type="match status" value="1"/>
</dbReference>
<evidence type="ECO:0000313" key="3">
    <source>
        <dbReference type="EMBL" id="QEV62141.1"/>
    </source>
</evidence>
<keyword evidence="5" id="KW-1185">Reference proteome</keyword>
<feature type="domain" description="NAD(P)-binding" evidence="1">
    <location>
        <begin position="7"/>
        <end position="206"/>
    </location>
</feature>
<dbReference type="GO" id="GO:0042602">
    <property type="term" value="F:riboflavin reductase (NADPH) activity"/>
    <property type="evidence" value="ECO:0007669"/>
    <property type="project" value="TreeGrafter"/>
</dbReference>
<evidence type="ECO:0000313" key="5">
    <source>
        <dbReference type="Proteomes" id="UP000549009"/>
    </source>
</evidence>
<dbReference type="RefSeq" id="WP_150513056.1">
    <property type="nucleotide sequence ID" value="NZ_BMSQ01000001.1"/>
</dbReference>
<name>A0A5P2XCH1_STRST</name>
<dbReference type="Proteomes" id="UP000549009">
    <property type="component" value="Unassembled WGS sequence"/>
</dbReference>
<proteinExistence type="predicted"/>
<accession>A0A5P2XCH1</accession>
<reference evidence="3 4" key="1">
    <citation type="submission" date="2017-09" db="EMBL/GenBank/DDBJ databases">
        <authorList>
            <person name="Lee N."/>
            <person name="Cho B.-K."/>
        </authorList>
    </citation>
    <scope>NUCLEOTIDE SEQUENCE [LARGE SCALE GENOMIC DNA]</scope>
    <source>
        <strain evidence="3 4">ATCC 27465</strain>
    </source>
</reference>
<evidence type="ECO:0000313" key="2">
    <source>
        <dbReference type="EMBL" id="MBB5104520.1"/>
    </source>
</evidence>
<dbReference type="EMBL" id="CP023690">
    <property type="protein sequence ID" value="QEV62141.1"/>
    <property type="molecule type" value="Genomic_DNA"/>
</dbReference>
<reference evidence="2 5" key="2">
    <citation type="submission" date="2020-08" db="EMBL/GenBank/DDBJ databases">
        <title>Genomic Encyclopedia of Type Strains, Phase III (KMG-III): the genomes of soil and plant-associated and newly described type strains.</title>
        <authorList>
            <person name="Whitman W."/>
        </authorList>
    </citation>
    <scope>NUCLEOTIDE SEQUENCE [LARGE SCALE GENOMIC DNA]</scope>
    <source>
        <strain evidence="2 5">CECT 3146</strain>
    </source>
</reference>
<dbReference type="InterPro" id="IPR036291">
    <property type="entry name" value="NAD(P)-bd_dom_sf"/>
</dbReference>
<dbReference type="AlphaFoldDB" id="A0A5P2XCH1"/>
<evidence type="ECO:0000259" key="1">
    <source>
        <dbReference type="Pfam" id="PF13460"/>
    </source>
</evidence>
<dbReference type="OrthoDB" id="3763081at2"/>
<dbReference type="PANTHER" id="PTHR43355:SF2">
    <property type="entry name" value="FLAVIN REDUCTASE (NADPH)"/>
    <property type="match status" value="1"/>
</dbReference>
<dbReference type="PANTHER" id="PTHR43355">
    <property type="entry name" value="FLAVIN REDUCTASE (NADPH)"/>
    <property type="match status" value="1"/>
</dbReference>
<dbReference type="KEGG" id="sspb:CP982_28350"/>
<dbReference type="InterPro" id="IPR016040">
    <property type="entry name" value="NAD(P)-bd_dom"/>
</dbReference>
<dbReference type="Gene3D" id="3.40.50.720">
    <property type="entry name" value="NAD(P)-binding Rossmann-like Domain"/>
    <property type="match status" value="1"/>
</dbReference>
<protein>
    <submittedName>
        <fullName evidence="3">NAD-dependent epimerase/dehydratase family protein</fullName>
    </submittedName>
    <submittedName>
        <fullName evidence="2">Putative NADH-flavin reductase</fullName>
    </submittedName>
</protein>